<gene>
    <name evidence="1" type="ORF">BT67DRAFT_250465</name>
</gene>
<keyword evidence="2" id="KW-1185">Reference proteome</keyword>
<accession>A0AAN6UBI5</accession>
<sequence>MPRSTKSTANIAIEGIACLPLESNVSAGRLWILALLVQAALVFFLRDPPLTKSLVCRYTELAGLERTGGRSYVSTRPSQDTREGCPGIHVYKHQTWSIKWQPGQARGRRDLILQVRERGSSTRYLASPSKGRQRSCRNHVFSWILYPCCFTCTFTHEAVPQTSLLARPWSGIVGLGSWNFEVCRMPAMSESLFDRTILRSPVGFATKILLLVAMDGILRLA</sequence>
<reference evidence="1" key="1">
    <citation type="journal article" date="2023" name="Mol. Phylogenet. Evol.">
        <title>Genome-scale phylogeny and comparative genomics of the fungal order Sordariales.</title>
        <authorList>
            <person name="Hensen N."/>
            <person name="Bonometti L."/>
            <person name="Westerberg I."/>
            <person name="Brannstrom I.O."/>
            <person name="Guillou S."/>
            <person name="Cros-Aarteil S."/>
            <person name="Calhoun S."/>
            <person name="Haridas S."/>
            <person name="Kuo A."/>
            <person name="Mondo S."/>
            <person name="Pangilinan J."/>
            <person name="Riley R."/>
            <person name="LaButti K."/>
            <person name="Andreopoulos B."/>
            <person name="Lipzen A."/>
            <person name="Chen C."/>
            <person name="Yan M."/>
            <person name="Daum C."/>
            <person name="Ng V."/>
            <person name="Clum A."/>
            <person name="Steindorff A."/>
            <person name="Ohm R.A."/>
            <person name="Martin F."/>
            <person name="Silar P."/>
            <person name="Natvig D.O."/>
            <person name="Lalanne C."/>
            <person name="Gautier V."/>
            <person name="Ament-Velasquez S.L."/>
            <person name="Kruys A."/>
            <person name="Hutchinson M.I."/>
            <person name="Powell A.J."/>
            <person name="Barry K."/>
            <person name="Miller A.N."/>
            <person name="Grigoriev I.V."/>
            <person name="Debuchy R."/>
            <person name="Gladieux P."/>
            <person name="Hiltunen Thoren M."/>
            <person name="Johannesson H."/>
        </authorList>
    </citation>
    <scope>NUCLEOTIDE SEQUENCE</scope>
    <source>
        <strain evidence="1">CBS 123565</strain>
    </source>
</reference>
<name>A0AAN6UBI5_9PEZI</name>
<reference evidence="1" key="2">
    <citation type="submission" date="2023-05" db="EMBL/GenBank/DDBJ databases">
        <authorList>
            <consortium name="Lawrence Berkeley National Laboratory"/>
            <person name="Steindorff A."/>
            <person name="Hensen N."/>
            <person name="Bonometti L."/>
            <person name="Westerberg I."/>
            <person name="Brannstrom I.O."/>
            <person name="Guillou S."/>
            <person name="Cros-Aarteil S."/>
            <person name="Calhoun S."/>
            <person name="Haridas S."/>
            <person name="Kuo A."/>
            <person name="Mondo S."/>
            <person name="Pangilinan J."/>
            <person name="Riley R."/>
            <person name="Labutti K."/>
            <person name="Andreopoulos B."/>
            <person name="Lipzen A."/>
            <person name="Chen C."/>
            <person name="Yanf M."/>
            <person name="Daum C."/>
            <person name="Ng V."/>
            <person name="Clum A."/>
            <person name="Ohm R."/>
            <person name="Martin F."/>
            <person name="Silar P."/>
            <person name="Natvig D."/>
            <person name="Lalanne C."/>
            <person name="Gautier V."/>
            <person name="Ament-Velasquez S.L."/>
            <person name="Kruys A."/>
            <person name="Hutchinson M.I."/>
            <person name="Powell A.J."/>
            <person name="Barry K."/>
            <person name="Miller A.N."/>
            <person name="Grigoriev I.V."/>
            <person name="Debuchy R."/>
            <person name="Gladieux P."/>
            <person name="Thoren M.H."/>
            <person name="Johannesson H."/>
        </authorList>
    </citation>
    <scope>NUCLEOTIDE SEQUENCE</scope>
    <source>
        <strain evidence="1">CBS 123565</strain>
    </source>
</reference>
<dbReference type="AlphaFoldDB" id="A0AAN6UBI5"/>
<dbReference type="EMBL" id="MU853446">
    <property type="protein sequence ID" value="KAK4129972.1"/>
    <property type="molecule type" value="Genomic_DNA"/>
</dbReference>
<evidence type="ECO:0000313" key="1">
    <source>
        <dbReference type="EMBL" id="KAK4129972.1"/>
    </source>
</evidence>
<proteinExistence type="predicted"/>
<comment type="caution">
    <text evidence="1">The sequence shown here is derived from an EMBL/GenBank/DDBJ whole genome shotgun (WGS) entry which is preliminary data.</text>
</comment>
<organism evidence="1 2">
    <name type="scientific">Trichocladium antarcticum</name>
    <dbReference type="NCBI Taxonomy" id="1450529"/>
    <lineage>
        <taxon>Eukaryota</taxon>
        <taxon>Fungi</taxon>
        <taxon>Dikarya</taxon>
        <taxon>Ascomycota</taxon>
        <taxon>Pezizomycotina</taxon>
        <taxon>Sordariomycetes</taxon>
        <taxon>Sordariomycetidae</taxon>
        <taxon>Sordariales</taxon>
        <taxon>Chaetomiaceae</taxon>
        <taxon>Trichocladium</taxon>
    </lineage>
</organism>
<evidence type="ECO:0000313" key="2">
    <source>
        <dbReference type="Proteomes" id="UP001304895"/>
    </source>
</evidence>
<dbReference type="Proteomes" id="UP001304895">
    <property type="component" value="Unassembled WGS sequence"/>
</dbReference>
<protein>
    <submittedName>
        <fullName evidence="1">Uncharacterized protein</fullName>
    </submittedName>
</protein>